<dbReference type="EMBL" id="LVWD01000003">
    <property type="protein sequence ID" value="OAD43615.1"/>
    <property type="molecule type" value="Genomic_DNA"/>
</dbReference>
<reference evidence="3 4" key="1">
    <citation type="submission" date="2016-02" db="EMBL/GenBank/DDBJ databases">
        <title>Draft genome sequence of Hydrogenophaga sp. LPB0072.</title>
        <authorList>
            <person name="Shin S.-K."/>
            <person name="Yi H."/>
        </authorList>
    </citation>
    <scope>NUCLEOTIDE SEQUENCE [LARGE SCALE GENOMIC DNA]</scope>
    <source>
        <strain evidence="3 4">LPB0072</strain>
    </source>
</reference>
<evidence type="ECO:0000313" key="2">
    <source>
        <dbReference type="EMBL" id="AOW14362.1"/>
    </source>
</evidence>
<keyword evidence="4" id="KW-1185">Reference proteome</keyword>
<accession>A0A162T5B6</accession>
<proteinExistence type="predicted"/>
<dbReference type="Proteomes" id="UP000185680">
    <property type="component" value="Chromosome"/>
</dbReference>
<dbReference type="KEGG" id="hyl:LPB072_17480"/>
<gene>
    <name evidence="2" type="ORF">LPB072_17480</name>
    <name evidence="3" type="ORF">LPB72_03555</name>
</gene>
<dbReference type="PANTHER" id="PTHR34408">
    <property type="entry name" value="FAMILY PROTEIN, PUTATIVE-RELATED"/>
    <property type="match status" value="1"/>
</dbReference>
<dbReference type="InterPro" id="IPR000726">
    <property type="entry name" value="Glyco_hydro_19_cat"/>
</dbReference>
<feature type="domain" description="Glycoside hydrolase family 19 catalytic" evidence="1">
    <location>
        <begin position="116"/>
        <end position="169"/>
    </location>
</feature>
<dbReference type="PANTHER" id="PTHR34408:SF2">
    <property type="entry name" value="CELL WALL-BINDING PROTEIN YWSB"/>
    <property type="match status" value="1"/>
</dbReference>
<name>A0A162T5B6_9BURK</name>
<dbReference type="EMBL" id="CP017476">
    <property type="protein sequence ID" value="AOW14362.1"/>
    <property type="molecule type" value="Genomic_DNA"/>
</dbReference>
<dbReference type="InterPro" id="IPR052354">
    <property type="entry name" value="Cell_Wall_Dynamics_Protein"/>
</dbReference>
<protein>
    <recommendedName>
        <fullName evidence="1">Glycoside hydrolase family 19 catalytic domain-containing protein</fullName>
    </recommendedName>
</protein>
<dbReference type="SUPFAM" id="SSF53955">
    <property type="entry name" value="Lysozyme-like"/>
    <property type="match status" value="1"/>
</dbReference>
<organism evidence="2 5">
    <name type="scientific">Hydrogenophaga crassostreae</name>
    <dbReference type="NCBI Taxonomy" id="1763535"/>
    <lineage>
        <taxon>Bacteria</taxon>
        <taxon>Pseudomonadati</taxon>
        <taxon>Pseudomonadota</taxon>
        <taxon>Betaproteobacteria</taxon>
        <taxon>Burkholderiales</taxon>
        <taxon>Comamonadaceae</taxon>
        <taxon>Hydrogenophaga</taxon>
    </lineage>
</organism>
<evidence type="ECO:0000313" key="5">
    <source>
        <dbReference type="Proteomes" id="UP000185680"/>
    </source>
</evidence>
<dbReference type="InterPro" id="IPR023346">
    <property type="entry name" value="Lysozyme-like_dom_sf"/>
</dbReference>
<sequence length="372" mass="40466">MADPNIPHLSGAQQMQRAESLLVAAYRSGMTDPKELANFMGQVQHESQNFSRLEENLNYSGSRLYDVFPGRNGLTREGAQAITDMPDASERRQAVAEQVYGGDWGARRLGNTEAGDGYAFRGRGYMQLTGRNNYEHFGEATGLDLINQPGLAANEAHAERLAISYWNENVQAVQTARTDVTQAGSIINTGGPDKIPNGLADRQANATAWETAFNNGYLQEALARHPAAVTPVEAEEATRNPQALQLKPELQLSPHSLALIQDSEQQVRQIAERHQLPWDAGLNNTAHAVASQARQEGLTGITHLNVSNGQIRYAQFDGLTLKEGALDARAAANTDAQTSVDQMARADQLTLTQLPEVASTQAQRQEVHAPAH</sequence>
<dbReference type="GO" id="GO:0004568">
    <property type="term" value="F:chitinase activity"/>
    <property type="evidence" value="ECO:0007669"/>
    <property type="project" value="InterPro"/>
</dbReference>
<dbReference type="Gene3D" id="1.10.530.10">
    <property type="match status" value="1"/>
</dbReference>
<evidence type="ECO:0000313" key="3">
    <source>
        <dbReference type="EMBL" id="OAD43615.1"/>
    </source>
</evidence>
<evidence type="ECO:0000313" key="4">
    <source>
        <dbReference type="Proteomes" id="UP000185657"/>
    </source>
</evidence>
<dbReference type="Pfam" id="PF00182">
    <property type="entry name" value="Glyco_hydro_19"/>
    <property type="match status" value="1"/>
</dbReference>
<dbReference type="STRING" id="1763535.LPB072_17480"/>
<dbReference type="RefSeq" id="WP_066085800.1">
    <property type="nucleotide sequence ID" value="NZ_CP017476.1"/>
</dbReference>
<dbReference type="Proteomes" id="UP000185657">
    <property type="component" value="Unassembled WGS sequence"/>
</dbReference>
<dbReference type="AlphaFoldDB" id="A0A162T5B6"/>
<evidence type="ECO:0000259" key="1">
    <source>
        <dbReference type="Pfam" id="PF00182"/>
    </source>
</evidence>
<dbReference type="OrthoDB" id="1491023at2"/>
<dbReference type="GO" id="GO:0006032">
    <property type="term" value="P:chitin catabolic process"/>
    <property type="evidence" value="ECO:0007669"/>
    <property type="project" value="InterPro"/>
</dbReference>
<reference evidence="2 5" key="2">
    <citation type="submission" date="2016-10" db="EMBL/GenBank/DDBJ databases">
        <title>Hydorgenophaga sp. LPB0072 isolated from gastropod.</title>
        <authorList>
            <person name="Kim E."/>
            <person name="Yi H."/>
        </authorList>
    </citation>
    <scope>NUCLEOTIDE SEQUENCE [LARGE SCALE GENOMIC DNA]</scope>
    <source>
        <strain evidence="2 5">LPB0072</strain>
    </source>
</reference>
<dbReference type="GO" id="GO:0016998">
    <property type="term" value="P:cell wall macromolecule catabolic process"/>
    <property type="evidence" value="ECO:0007669"/>
    <property type="project" value="InterPro"/>
</dbReference>